<reference evidence="3 4" key="1">
    <citation type="journal article" date="2011" name="Stand. Genomic Sci.">
        <title>Non-contiguous finished genome sequence and contextual data of the filamentous soil bacterium Ktedonobacter racemifer type strain (SOSP1-21).</title>
        <authorList>
            <person name="Chang Y.J."/>
            <person name="Land M."/>
            <person name="Hauser L."/>
            <person name="Chertkov O."/>
            <person name="Del Rio T.G."/>
            <person name="Nolan M."/>
            <person name="Copeland A."/>
            <person name="Tice H."/>
            <person name="Cheng J.F."/>
            <person name="Lucas S."/>
            <person name="Han C."/>
            <person name="Goodwin L."/>
            <person name="Pitluck S."/>
            <person name="Ivanova N."/>
            <person name="Ovchinikova G."/>
            <person name="Pati A."/>
            <person name="Chen A."/>
            <person name="Palaniappan K."/>
            <person name="Mavromatis K."/>
            <person name="Liolios K."/>
            <person name="Brettin T."/>
            <person name="Fiebig A."/>
            <person name="Rohde M."/>
            <person name="Abt B."/>
            <person name="Goker M."/>
            <person name="Detter J.C."/>
            <person name="Woyke T."/>
            <person name="Bristow J."/>
            <person name="Eisen J.A."/>
            <person name="Markowitz V."/>
            <person name="Hugenholtz P."/>
            <person name="Kyrpides N.C."/>
            <person name="Klenk H.P."/>
            <person name="Lapidus A."/>
        </authorList>
    </citation>
    <scope>NUCLEOTIDE SEQUENCE [LARGE SCALE GENOMIC DNA]</scope>
    <source>
        <strain evidence="4">DSM 44963</strain>
    </source>
</reference>
<dbReference type="InterPro" id="IPR036380">
    <property type="entry name" value="Isochorismatase-like_sf"/>
</dbReference>
<organism evidence="3 4">
    <name type="scientific">Ktedonobacter racemifer DSM 44963</name>
    <dbReference type="NCBI Taxonomy" id="485913"/>
    <lineage>
        <taxon>Bacteria</taxon>
        <taxon>Bacillati</taxon>
        <taxon>Chloroflexota</taxon>
        <taxon>Ktedonobacteria</taxon>
        <taxon>Ktedonobacterales</taxon>
        <taxon>Ktedonobacteraceae</taxon>
        <taxon>Ktedonobacter</taxon>
    </lineage>
</organism>
<evidence type="ECO:0000313" key="4">
    <source>
        <dbReference type="Proteomes" id="UP000004508"/>
    </source>
</evidence>
<evidence type="ECO:0000259" key="2">
    <source>
        <dbReference type="Pfam" id="PF00857"/>
    </source>
</evidence>
<dbReference type="GO" id="GO:0016787">
    <property type="term" value="F:hydrolase activity"/>
    <property type="evidence" value="ECO:0007669"/>
    <property type="project" value="UniProtKB-KW"/>
</dbReference>
<dbReference type="OrthoDB" id="257098at2"/>
<dbReference type="FunCoup" id="D6U804">
    <property type="interactions" value="69"/>
</dbReference>
<evidence type="ECO:0000256" key="1">
    <source>
        <dbReference type="ARBA" id="ARBA00022801"/>
    </source>
</evidence>
<dbReference type="InterPro" id="IPR000868">
    <property type="entry name" value="Isochorismatase-like_dom"/>
</dbReference>
<dbReference type="SUPFAM" id="SSF52499">
    <property type="entry name" value="Isochorismatase-like hydrolases"/>
    <property type="match status" value="1"/>
</dbReference>
<name>D6U804_KTERA</name>
<dbReference type="PANTHER" id="PTHR43540:SF7">
    <property type="entry name" value="ISOCHORISMATASE FAMILY PROTEIN YECD"/>
    <property type="match status" value="1"/>
</dbReference>
<proteinExistence type="predicted"/>
<gene>
    <name evidence="3" type="ORF">Krac_0553</name>
</gene>
<sequence length="192" mass="21427">MSVTELDEKIALVLIDLQNGFAGIPTTPHSMEEVIANSIKLAETFRQQALPVMLVHVTYSPDGGDMFVPRTDTESTTRRSLGADWDQLVREIGQQGNDIVVPKRSWSAFHGTSLDMHLRRRGITEIVLAGIMTSIGVESTAREAHDHGYHQIFVEDAMSDRSEESHQHTISRIFPHIGRVKSTEEVLSLLAR</sequence>
<dbReference type="PANTHER" id="PTHR43540">
    <property type="entry name" value="PEROXYUREIDOACRYLATE/UREIDOACRYLATE AMIDOHYDROLASE-RELATED"/>
    <property type="match status" value="1"/>
</dbReference>
<accession>D6U804</accession>
<keyword evidence="4" id="KW-1185">Reference proteome</keyword>
<dbReference type="AlphaFoldDB" id="D6U804"/>
<keyword evidence="1 3" id="KW-0378">Hydrolase</keyword>
<dbReference type="InterPro" id="IPR050272">
    <property type="entry name" value="Isochorismatase-like_hydrls"/>
</dbReference>
<dbReference type="Proteomes" id="UP000004508">
    <property type="component" value="Unassembled WGS sequence"/>
</dbReference>
<protein>
    <submittedName>
        <fullName evidence="3">Isochorismatase hydrolase</fullName>
    </submittedName>
</protein>
<dbReference type="CDD" id="cd00431">
    <property type="entry name" value="cysteine_hydrolases"/>
    <property type="match status" value="1"/>
</dbReference>
<comment type="caution">
    <text evidence="3">The sequence shown here is derived from an EMBL/GenBank/DDBJ whole genome shotgun (WGS) entry which is preliminary data.</text>
</comment>
<dbReference type="Pfam" id="PF00857">
    <property type="entry name" value="Isochorismatase"/>
    <property type="match status" value="1"/>
</dbReference>
<dbReference type="RefSeq" id="WP_007922286.1">
    <property type="nucleotide sequence ID" value="NZ_ADVG01000005.1"/>
</dbReference>
<dbReference type="InParanoid" id="D6U804"/>
<evidence type="ECO:0000313" key="3">
    <source>
        <dbReference type="EMBL" id="EFH80015.1"/>
    </source>
</evidence>
<dbReference type="STRING" id="485913.Krac_0553"/>
<dbReference type="EMBL" id="ADVG01000005">
    <property type="protein sequence ID" value="EFH80015.1"/>
    <property type="molecule type" value="Genomic_DNA"/>
</dbReference>
<feature type="domain" description="Isochorismatase-like" evidence="2">
    <location>
        <begin position="11"/>
        <end position="185"/>
    </location>
</feature>
<dbReference type="Gene3D" id="3.40.50.850">
    <property type="entry name" value="Isochorismatase-like"/>
    <property type="match status" value="1"/>
</dbReference>
<dbReference type="eggNOG" id="COG1335">
    <property type="taxonomic scope" value="Bacteria"/>
</dbReference>